<dbReference type="EMBL" id="JBDKWZ010000002">
    <property type="protein sequence ID" value="MEN7547203.1"/>
    <property type="molecule type" value="Genomic_DNA"/>
</dbReference>
<reference evidence="1 2" key="1">
    <citation type="submission" date="2024-04" db="EMBL/GenBank/DDBJ databases">
        <title>Novel genus in family Flammeovirgaceae.</title>
        <authorList>
            <person name="Nguyen T.H."/>
            <person name="Vuong T.Q."/>
            <person name="Le H."/>
            <person name="Kim S.-G."/>
        </authorList>
    </citation>
    <scope>NUCLEOTIDE SEQUENCE [LARGE SCALE GENOMIC DNA]</scope>
    <source>
        <strain evidence="1 2">JCM 23209</strain>
    </source>
</reference>
<sequence>MDVEKLFDEIDGKPQELTEDNLIKFQNEWNLPLSDVEIDDLKKNDIKPSYWTDKTYGEWKPKKFEDWTFPKGNFPKEFIELIKGYSGCCFIKGEREFSIFAPNELRKMNIAYELPEYIDGAVSFGLDGSGNHIIFDMRPEDKDTEYKIYGVHSSYLEWEGAKLIANDFREFINGTENIDELVNG</sequence>
<evidence type="ECO:0000313" key="1">
    <source>
        <dbReference type="EMBL" id="MEN7547203.1"/>
    </source>
</evidence>
<gene>
    <name evidence="1" type="ORF">AAG747_04745</name>
</gene>
<accession>A0AAW9S780</accession>
<protein>
    <submittedName>
        <fullName evidence="1">SMI1/KNR4 family protein</fullName>
    </submittedName>
</protein>
<dbReference type="Proteomes" id="UP001403385">
    <property type="component" value="Unassembled WGS sequence"/>
</dbReference>
<dbReference type="Pfam" id="PF14568">
    <property type="entry name" value="SUKH_6"/>
    <property type="match status" value="1"/>
</dbReference>
<evidence type="ECO:0000313" key="2">
    <source>
        <dbReference type="Proteomes" id="UP001403385"/>
    </source>
</evidence>
<dbReference type="InterPro" id="IPR037883">
    <property type="entry name" value="Knr4/Smi1-like_sf"/>
</dbReference>
<name>A0AAW9S780_9BACT</name>
<dbReference type="Gene3D" id="3.40.1580.10">
    <property type="entry name" value="SMI1/KNR4-like"/>
    <property type="match status" value="1"/>
</dbReference>
<dbReference type="SUPFAM" id="SSF160631">
    <property type="entry name" value="SMI1/KNR4-like"/>
    <property type="match status" value="1"/>
</dbReference>
<comment type="caution">
    <text evidence="1">The sequence shown here is derived from an EMBL/GenBank/DDBJ whole genome shotgun (WGS) entry which is preliminary data.</text>
</comment>
<proteinExistence type="predicted"/>
<organism evidence="1 2">
    <name type="scientific">Rapidithrix thailandica</name>
    <dbReference type="NCBI Taxonomy" id="413964"/>
    <lineage>
        <taxon>Bacteria</taxon>
        <taxon>Pseudomonadati</taxon>
        <taxon>Bacteroidota</taxon>
        <taxon>Cytophagia</taxon>
        <taxon>Cytophagales</taxon>
        <taxon>Flammeovirgaceae</taxon>
        <taxon>Rapidithrix</taxon>
    </lineage>
</organism>
<dbReference type="AlphaFoldDB" id="A0AAW9S780"/>
<dbReference type="RefSeq" id="WP_346819988.1">
    <property type="nucleotide sequence ID" value="NZ_JBDKWZ010000002.1"/>
</dbReference>
<keyword evidence="2" id="KW-1185">Reference proteome</keyword>